<dbReference type="Pfam" id="PF00294">
    <property type="entry name" value="PfkB"/>
    <property type="match status" value="1"/>
</dbReference>
<dbReference type="GO" id="GO:0009244">
    <property type="term" value="P:lipopolysaccharide core region biosynthetic process"/>
    <property type="evidence" value="ECO:0007669"/>
    <property type="project" value="UniProtKB-UniPathway"/>
</dbReference>
<name>A0A1Q9LLQ4_9PSEU</name>
<keyword evidence="3" id="KW-0548">Nucleotidyltransferase</keyword>
<dbReference type="PROSITE" id="PS00584">
    <property type="entry name" value="PFKB_KINASES_2"/>
    <property type="match status" value="1"/>
</dbReference>
<dbReference type="SUPFAM" id="SSF52374">
    <property type="entry name" value="Nucleotidylyl transferase"/>
    <property type="match status" value="1"/>
</dbReference>
<keyword evidence="10" id="KW-1185">Reference proteome</keyword>
<dbReference type="InterPro" id="IPR011611">
    <property type="entry name" value="PfkB_dom"/>
</dbReference>
<keyword evidence="5" id="KW-0511">Multifunctional enzyme</keyword>
<evidence type="ECO:0000259" key="8">
    <source>
        <dbReference type="Pfam" id="PF01467"/>
    </source>
</evidence>
<evidence type="ECO:0000313" key="10">
    <source>
        <dbReference type="Proteomes" id="UP000186040"/>
    </source>
</evidence>
<dbReference type="UniPathway" id="UPA00958"/>
<organism evidence="9 10">
    <name type="scientific">Actinokineospora bangkokensis</name>
    <dbReference type="NCBI Taxonomy" id="1193682"/>
    <lineage>
        <taxon>Bacteria</taxon>
        <taxon>Bacillati</taxon>
        <taxon>Actinomycetota</taxon>
        <taxon>Actinomycetes</taxon>
        <taxon>Pseudonocardiales</taxon>
        <taxon>Pseudonocardiaceae</taxon>
        <taxon>Actinokineospora</taxon>
    </lineage>
</organism>
<dbReference type="PANTHER" id="PTHR43793:SF2">
    <property type="entry name" value="BIFUNCTIONAL PROTEIN HLDE"/>
    <property type="match status" value="1"/>
</dbReference>
<feature type="domain" description="Cytidyltransferase-like" evidence="8">
    <location>
        <begin position="306"/>
        <end position="396"/>
    </location>
</feature>
<protein>
    <submittedName>
        <fullName evidence="9">D-beta-D-heptose 1-phosphate adenosyltransferase</fullName>
    </submittedName>
</protein>
<evidence type="ECO:0000256" key="3">
    <source>
        <dbReference type="ARBA" id="ARBA00022695"/>
    </source>
</evidence>
<keyword evidence="2 9" id="KW-0808">Transferase</keyword>
<dbReference type="RefSeq" id="WP_075975210.1">
    <property type="nucleotide sequence ID" value="NZ_MKQR01000013.1"/>
</dbReference>
<gene>
    <name evidence="9" type="ORF">BJP25_18410</name>
</gene>
<dbReference type="Gene3D" id="3.40.50.620">
    <property type="entry name" value="HUPs"/>
    <property type="match status" value="1"/>
</dbReference>
<dbReference type="AlphaFoldDB" id="A0A1Q9LLQ4"/>
<dbReference type="GO" id="GO:0016301">
    <property type="term" value="F:kinase activity"/>
    <property type="evidence" value="ECO:0007669"/>
    <property type="project" value="UniProtKB-KW"/>
</dbReference>
<dbReference type="Gene3D" id="3.40.1190.20">
    <property type="match status" value="1"/>
</dbReference>
<reference evidence="9 10" key="1">
    <citation type="submission" date="2016-10" db="EMBL/GenBank/DDBJ databases">
        <title>The Draft Genome Sequence of Actinokineospora bangkokensis 44EHWT reveals the biosynthetic pathway of antifungal compounds Thailandins with unusual extender unit butylmalonyl-CoA.</title>
        <authorList>
            <person name="Greule A."/>
            <person name="Intra B."/>
            <person name="Flemming S."/>
            <person name="Rommel M.G."/>
            <person name="Panbangred W."/>
            <person name="Bechthold A."/>
        </authorList>
    </citation>
    <scope>NUCLEOTIDE SEQUENCE [LARGE SCALE GENOMIC DNA]</scope>
    <source>
        <strain evidence="9 10">44EHW</strain>
    </source>
</reference>
<evidence type="ECO:0000256" key="2">
    <source>
        <dbReference type="ARBA" id="ARBA00022679"/>
    </source>
</evidence>
<feature type="domain" description="Carbohydrate kinase PfkB" evidence="7">
    <location>
        <begin position="3"/>
        <end position="270"/>
    </location>
</feature>
<keyword evidence="6" id="KW-0119">Carbohydrate metabolism</keyword>
<proteinExistence type="predicted"/>
<sequence>MSLVVVGDGLLDVDVDGESSRLCPEAPAPVVDVRGETTRAGGAGLAAVLARRAGIPVRLVSAVSADADGDRLRAALSDVDTVLGRAERTPVKSRVLVQGQVVLRLDRGCDGAAPLVADDMLDAVAGAGAVLVSDYGRGLAADPRLRALLADLARRVPVVWDPHPRGPEPVPGCALVTPNADEARAATGEPAPRAAGLLRERWAAGAVAVTTGSRGAVLDSGEGPVPVTAPAITAGDTCGAGDRFAVAAAAALLRGDGVDEAVRAAVDAATRFVAAGAASGDRAEAAGTAEAVVAAVRARGGTVVATGGCFDLVHAGHVRTLATARAMGDCLVVCLNSDASVRRLKGPSRPLVPERDRAELLRALDAVDAVVVFDEDDPRAALAALRPDIWVKGGDYSPADLAETELITGWGGRVVTTPLLPDRSTTRLAEALAATGHGS</sequence>
<dbReference type="InterPro" id="IPR014729">
    <property type="entry name" value="Rossmann-like_a/b/a_fold"/>
</dbReference>
<evidence type="ECO:0000256" key="4">
    <source>
        <dbReference type="ARBA" id="ARBA00022777"/>
    </source>
</evidence>
<evidence type="ECO:0000256" key="1">
    <source>
        <dbReference type="ARBA" id="ARBA00004713"/>
    </source>
</evidence>
<dbReference type="InterPro" id="IPR029056">
    <property type="entry name" value="Ribokinase-like"/>
</dbReference>
<dbReference type="GO" id="GO:0016779">
    <property type="term" value="F:nucleotidyltransferase activity"/>
    <property type="evidence" value="ECO:0007669"/>
    <property type="project" value="UniProtKB-KW"/>
</dbReference>
<dbReference type="SUPFAM" id="SSF53613">
    <property type="entry name" value="Ribokinase-like"/>
    <property type="match status" value="1"/>
</dbReference>
<dbReference type="OrthoDB" id="9802794at2"/>
<accession>A0A1Q9LLQ4</accession>
<evidence type="ECO:0000256" key="6">
    <source>
        <dbReference type="ARBA" id="ARBA00023277"/>
    </source>
</evidence>
<evidence type="ECO:0000313" key="9">
    <source>
        <dbReference type="EMBL" id="OLR92945.1"/>
    </source>
</evidence>
<dbReference type="STRING" id="1193682.BJP25_18410"/>
<dbReference type="PANTHER" id="PTHR43793">
    <property type="entry name" value="FAD SYNTHASE"/>
    <property type="match status" value="1"/>
</dbReference>
<evidence type="ECO:0000259" key="7">
    <source>
        <dbReference type="Pfam" id="PF00294"/>
    </source>
</evidence>
<dbReference type="InterPro" id="IPR050385">
    <property type="entry name" value="Archaeal_FAD_synthase"/>
</dbReference>
<comment type="caution">
    <text evidence="9">The sequence shown here is derived from an EMBL/GenBank/DDBJ whole genome shotgun (WGS) entry which is preliminary data.</text>
</comment>
<dbReference type="Proteomes" id="UP000186040">
    <property type="component" value="Unassembled WGS sequence"/>
</dbReference>
<dbReference type="Pfam" id="PF01467">
    <property type="entry name" value="CTP_transf_like"/>
    <property type="match status" value="1"/>
</dbReference>
<dbReference type="InterPro" id="IPR002173">
    <property type="entry name" value="Carboh/pur_kinase_PfkB_CS"/>
</dbReference>
<comment type="pathway">
    <text evidence="1">Bacterial outer membrane biogenesis; LPS core biosynthesis.</text>
</comment>
<dbReference type="EMBL" id="MKQR01000013">
    <property type="protein sequence ID" value="OLR92945.1"/>
    <property type="molecule type" value="Genomic_DNA"/>
</dbReference>
<dbReference type="NCBIfam" id="TIGR00125">
    <property type="entry name" value="cyt_tran_rel"/>
    <property type="match status" value="1"/>
</dbReference>
<evidence type="ECO:0000256" key="5">
    <source>
        <dbReference type="ARBA" id="ARBA00023268"/>
    </source>
</evidence>
<dbReference type="InterPro" id="IPR004821">
    <property type="entry name" value="Cyt_trans-like"/>
</dbReference>
<keyword evidence="4" id="KW-0418">Kinase</keyword>